<reference evidence="1 2" key="1">
    <citation type="journal article" date="2024" name="BMC Genomics">
        <title>De novo assembly and annotation of Popillia japonica's genome with initial clues to its potential as an invasive pest.</title>
        <authorList>
            <person name="Cucini C."/>
            <person name="Boschi S."/>
            <person name="Funari R."/>
            <person name="Cardaioli E."/>
            <person name="Iannotti N."/>
            <person name="Marturano G."/>
            <person name="Paoli F."/>
            <person name="Bruttini M."/>
            <person name="Carapelli A."/>
            <person name="Frati F."/>
            <person name="Nardi F."/>
        </authorList>
    </citation>
    <scope>NUCLEOTIDE SEQUENCE [LARGE SCALE GENOMIC DNA]</scope>
    <source>
        <strain evidence="1">DMR45628</strain>
    </source>
</reference>
<dbReference type="EMBL" id="JASPKY010000035">
    <property type="protein sequence ID" value="KAK9746987.1"/>
    <property type="molecule type" value="Genomic_DNA"/>
</dbReference>
<organism evidence="1 2">
    <name type="scientific">Popillia japonica</name>
    <name type="common">Japanese beetle</name>
    <dbReference type="NCBI Taxonomy" id="7064"/>
    <lineage>
        <taxon>Eukaryota</taxon>
        <taxon>Metazoa</taxon>
        <taxon>Ecdysozoa</taxon>
        <taxon>Arthropoda</taxon>
        <taxon>Hexapoda</taxon>
        <taxon>Insecta</taxon>
        <taxon>Pterygota</taxon>
        <taxon>Neoptera</taxon>
        <taxon>Endopterygota</taxon>
        <taxon>Coleoptera</taxon>
        <taxon>Polyphaga</taxon>
        <taxon>Scarabaeiformia</taxon>
        <taxon>Scarabaeidae</taxon>
        <taxon>Rutelinae</taxon>
        <taxon>Popillia</taxon>
    </lineage>
</organism>
<evidence type="ECO:0000313" key="1">
    <source>
        <dbReference type="EMBL" id="KAK9746987.1"/>
    </source>
</evidence>
<gene>
    <name evidence="1" type="ORF">QE152_g5639</name>
</gene>
<evidence type="ECO:0000313" key="2">
    <source>
        <dbReference type="Proteomes" id="UP001458880"/>
    </source>
</evidence>
<comment type="caution">
    <text evidence="1">The sequence shown here is derived from an EMBL/GenBank/DDBJ whole genome shotgun (WGS) entry which is preliminary data.</text>
</comment>
<dbReference type="AlphaFoldDB" id="A0AAW1MHW8"/>
<name>A0AAW1MHW8_POPJA</name>
<dbReference type="Proteomes" id="UP001458880">
    <property type="component" value="Unassembled WGS sequence"/>
</dbReference>
<protein>
    <submittedName>
        <fullName evidence="1">Uncharacterized protein</fullName>
    </submittedName>
</protein>
<keyword evidence="2" id="KW-1185">Reference proteome</keyword>
<proteinExistence type="predicted"/>
<accession>A0AAW1MHW8</accession>
<sequence>MWERYRALPSLAGFPRSPMGTTRESGERRFETPQVMSISTTSERRDNALGQKIPISSKLLCGFSPSTKCKKKGKTVGSYSSEGRERGNFHSVELALKADVYSSEGRERGNFHSVELALKADVFVVL</sequence>